<organism evidence="1">
    <name type="scientific">viral metagenome</name>
    <dbReference type="NCBI Taxonomy" id="1070528"/>
    <lineage>
        <taxon>unclassified sequences</taxon>
        <taxon>metagenomes</taxon>
        <taxon>organismal metagenomes</taxon>
    </lineage>
</organism>
<reference evidence="1" key="1">
    <citation type="journal article" date="2020" name="Nature">
        <title>Giant virus diversity and host interactions through global metagenomics.</title>
        <authorList>
            <person name="Schulz F."/>
            <person name="Roux S."/>
            <person name="Paez-Espino D."/>
            <person name="Jungbluth S."/>
            <person name="Walsh D.A."/>
            <person name="Denef V.J."/>
            <person name="McMahon K.D."/>
            <person name="Konstantinidis K.T."/>
            <person name="Eloe-Fadrosh E.A."/>
            <person name="Kyrpides N.C."/>
            <person name="Woyke T."/>
        </authorList>
    </citation>
    <scope>NUCLEOTIDE SEQUENCE</scope>
    <source>
        <strain evidence="1">GVMAG-M-3300024510-1</strain>
    </source>
</reference>
<name>A0A6C0IUU5_9ZZZZ</name>
<accession>A0A6C0IUU5</accession>
<dbReference type="AlphaFoldDB" id="A0A6C0IUU5"/>
<proteinExistence type="predicted"/>
<dbReference type="EMBL" id="MN740271">
    <property type="protein sequence ID" value="QHT97054.1"/>
    <property type="molecule type" value="Genomic_DNA"/>
</dbReference>
<sequence length="145" mass="17418">MRTRLQIVQRRIQKAISVVRERGCPSITRYLNDVHIYPFSIAKIRPKLFKKFSLHVDEKEDLGVCFQQSKIIFVNVRDHRTSRALQKTIVHELTHYALRNYELPDEEFLALHAEREYAQCRKIYLTRKSLLQQGYFIRNIRNQNC</sequence>
<evidence type="ECO:0000313" key="1">
    <source>
        <dbReference type="EMBL" id="QHT97054.1"/>
    </source>
</evidence>
<protein>
    <submittedName>
        <fullName evidence="1">Uncharacterized protein</fullName>
    </submittedName>
</protein>